<feature type="domain" description="O-methyltransferase dimerisation" evidence="4">
    <location>
        <begin position="20"/>
        <end position="100"/>
    </location>
</feature>
<reference evidence="5 6" key="1">
    <citation type="submission" date="2024-02" db="EMBL/GenBank/DDBJ databases">
        <authorList>
            <person name="Vignale AGUSTIN F."/>
            <person name="Sosa J E."/>
            <person name="Modenutti C."/>
        </authorList>
    </citation>
    <scope>NUCLEOTIDE SEQUENCE [LARGE SCALE GENOMIC DNA]</scope>
</reference>
<dbReference type="InterPro" id="IPR012967">
    <property type="entry name" value="COMT_dimerisation"/>
</dbReference>
<gene>
    <name evidence="5" type="ORF">ILEXP_LOCUS41189</name>
</gene>
<evidence type="ECO:0000313" key="6">
    <source>
        <dbReference type="Proteomes" id="UP001642360"/>
    </source>
</evidence>
<comment type="caution">
    <text evidence="5">The sequence shown here is derived from an EMBL/GenBank/DDBJ whole genome shotgun (WGS) entry which is preliminary data.</text>
</comment>
<dbReference type="PANTHER" id="PTHR11746">
    <property type="entry name" value="O-METHYLTRANSFERASE"/>
    <property type="match status" value="1"/>
</dbReference>
<evidence type="ECO:0000259" key="4">
    <source>
        <dbReference type="Pfam" id="PF08100"/>
    </source>
</evidence>
<protein>
    <recommendedName>
        <fullName evidence="4">O-methyltransferase dimerisation domain-containing protein</fullName>
    </recommendedName>
</protein>
<evidence type="ECO:0000256" key="3">
    <source>
        <dbReference type="ARBA" id="ARBA00022691"/>
    </source>
</evidence>
<evidence type="ECO:0000313" key="5">
    <source>
        <dbReference type="EMBL" id="CAK9171609.1"/>
    </source>
</evidence>
<dbReference type="InterPro" id="IPR016461">
    <property type="entry name" value="COMT-like"/>
</dbReference>
<dbReference type="GO" id="GO:0008757">
    <property type="term" value="F:S-adenosylmethionine-dependent methyltransferase activity"/>
    <property type="evidence" value="ECO:0007669"/>
    <property type="project" value="UniProtKB-ARBA"/>
</dbReference>
<dbReference type="Pfam" id="PF08100">
    <property type="entry name" value="Dimerisation"/>
    <property type="match status" value="1"/>
</dbReference>
<keyword evidence="2" id="KW-0808">Transferase</keyword>
<name>A0ABC8TQZ7_9AQUA</name>
<keyword evidence="1" id="KW-0489">Methyltransferase</keyword>
<keyword evidence="3" id="KW-0949">S-adenosyl-L-methionine</keyword>
<dbReference type="FunFam" id="1.10.10.10:FF:000213">
    <property type="entry name" value="Coniferyl alcohol 9-O-methyltransferase"/>
    <property type="match status" value="1"/>
</dbReference>
<accession>A0ABC8TQZ7</accession>
<evidence type="ECO:0000256" key="2">
    <source>
        <dbReference type="ARBA" id="ARBA00022679"/>
    </source>
</evidence>
<dbReference type="AlphaFoldDB" id="A0ABC8TQZ7"/>
<keyword evidence="6" id="KW-1185">Reference proteome</keyword>
<evidence type="ECO:0000256" key="1">
    <source>
        <dbReference type="ARBA" id="ARBA00022603"/>
    </source>
</evidence>
<sequence length="102" mass="11407">MALPNGEQSSELLNARAHIWNHIFNFINSMSLKCAIQPGIPNVVHGHGRPMTLSELVDALPINRAKSLCVCRLMRILVQSDFFVMQKISKNDDEEGYSLTLA</sequence>
<dbReference type="SUPFAM" id="SSF46785">
    <property type="entry name" value="Winged helix' DNA-binding domain"/>
    <property type="match status" value="1"/>
</dbReference>
<dbReference type="InterPro" id="IPR036388">
    <property type="entry name" value="WH-like_DNA-bd_sf"/>
</dbReference>
<proteinExistence type="predicted"/>
<dbReference type="PROSITE" id="PS51683">
    <property type="entry name" value="SAM_OMT_II"/>
    <property type="match status" value="1"/>
</dbReference>
<organism evidence="5 6">
    <name type="scientific">Ilex paraguariensis</name>
    <name type="common">yerba mate</name>
    <dbReference type="NCBI Taxonomy" id="185542"/>
    <lineage>
        <taxon>Eukaryota</taxon>
        <taxon>Viridiplantae</taxon>
        <taxon>Streptophyta</taxon>
        <taxon>Embryophyta</taxon>
        <taxon>Tracheophyta</taxon>
        <taxon>Spermatophyta</taxon>
        <taxon>Magnoliopsida</taxon>
        <taxon>eudicotyledons</taxon>
        <taxon>Gunneridae</taxon>
        <taxon>Pentapetalae</taxon>
        <taxon>asterids</taxon>
        <taxon>campanulids</taxon>
        <taxon>Aquifoliales</taxon>
        <taxon>Aquifoliaceae</taxon>
        <taxon>Ilex</taxon>
    </lineage>
</organism>
<dbReference type="Proteomes" id="UP001642360">
    <property type="component" value="Unassembled WGS sequence"/>
</dbReference>
<dbReference type="InterPro" id="IPR036390">
    <property type="entry name" value="WH_DNA-bd_sf"/>
</dbReference>
<dbReference type="Gene3D" id="1.10.10.10">
    <property type="entry name" value="Winged helix-like DNA-binding domain superfamily/Winged helix DNA-binding domain"/>
    <property type="match status" value="1"/>
</dbReference>
<dbReference type="GO" id="GO:0032259">
    <property type="term" value="P:methylation"/>
    <property type="evidence" value="ECO:0007669"/>
    <property type="project" value="UniProtKB-KW"/>
</dbReference>
<dbReference type="EMBL" id="CAUOFW020005802">
    <property type="protein sequence ID" value="CAK9171609.1"/>
    <property type="molecule type" value="Genomic_DNA"/>
</dbReference>